<dbReference type="Proteomes" id="UP000029391">
    <property type="component" value="Unassembled WGS sequence"/>
</dbReference>
<dbReference type="EMBL" id="AWXU01000016">
    <property type="protein sequence ID" value="KFN50779.1"/>
    <property type="molecule type" value="Genomic_DNA"/>
</dbReference>
<comment type="caution">
    <text evidence="1">The sequence shown here is derived from an EMBL/GenBank/DDBJ whole genome shotgun (WGS) entry which is preliminary data.</text>
</comment>
<accession>A0A091BJ14</accession>
<evidence type="ECO:0000313" key="2">
    <source>
        <dbReference type="Proteomes" id="UP000029391"/>
    </source>
</evidence>
<organism evidence="1 2">
    <name type="scientific">Arenimonas composti TR7-09 = DSM 18010</name>
    <dbReference type="NCBI Taxonomy" id="1121013"/>
    <lineage>
        <taxon>Bacteria</taxon>
        <taxon>Pseudomonadati</taxon>
        <taxon>Pseudomonadota</taxon>
        <taxon>Gammaproteobacteria</taxon>
        <taxon>Lysobacterales</taxon>
        <taxon>Lysobacteraceae</taxon>
        <taxon>Arenimonas</taxon>
    </lineage>
</organism>
<proteinExistence type="predicted"/>
<sequence>MDELVQVHLTQDFPERVGWEWARRAIARVADPD</sequence>
<gene>
    <name evidence="1" type="ORF">P873_05155</name>
</gene>
<protein>
    <submittedName>
        <fullName evidence="1">Uncharacterized protein</fullName>
    </submittedName>
</protein>
<keyword evidence="2" id="KW-1185">Reference proteome</keyword>
<dbReference type="AlphaFoldDB" id="A0A091BJ14"/>
<reference evidence="1 2" key="1">
    <citation type="submission" date="2013-09" db="EMBL/GenBank/DDBJ databases">
        <title>Genome sequencing of Arenimonas composti.</title>
        <authorList>
            <person name="Chen F."/>
            <person name="Wang G."/>
        </authorList>
    </citation>
    <scope>NUCLEOTIDE SEQUENCE [LARGE SCALE GENOMIC DNA]</scope>
    <source>
        <strain evidence="1 2">TR7-09</strain>
    </source>
</reference>
<evidence type="ECO:0000313" key="1">
    <source>
        <dbReference type="EMBL" id="KFN50779.1"/>
    </source>
</evidence>
<name>A0A091BJ14_9GAMM</name>